<dbReference type="SUPFAM" id="SSF53335">
    <property type="entry name" value="S-adenosyl-L-methionine-dependent methyltransferases"/>
    <property type="match status" value="1"/>
</dbReference>
<comment type="caution">
    <text evidence="2">The sequence shown here is derived from an EMBL/GenBank/DDBJ whole genome shotgun (WGS) entry which is preliminary data.</text>
</comment>
<accession>A0ABN9WKP0</accession>
<keyword evidence="3" id="KW-1185">Reference proteome</keyword>
<reference evidence="2" key="1">
    <citation type="submission" date="2023-10" db="EMBL/GenBank/DDBJ databases">
        <authorList>
            <person name="Chen Y."/>
            <person name="Shah S."/>
            <person name="Dougan E. K."/>
            <person name="Thang M."/>
            <person name="Chan C."/>
        </authorList>
    </citation>
    <scope>NUCLEOTIDE SEQUENCE [LARGE SCALE GENOMIC DNA]</scope>
</reference>
<evidence type="ECO:0000313" key="3">
    <source>
        <dbReference type="Proteomes" id="UP001189429"/>
    </source>
</evidence>
<feature type="domain" description="Methyltransferase type 11" evidence="1">
    <location>
        <begin position="42"/>
        <end position="124"/>
    </location>
</feature>
<organism evidence="2 3">
    <name type="scientific">Prorocentrum cordatum</name>
    <dbReference type="NCBI Taxonomy" id="2364126"/>
    <lineage>
        <taxon>Eukaryota</taxon>
        <taxon>Sar</taxon>
        <taxon>Alveolata</taxon>
        <taxon>Dinophyceae</taxon>
        <taxon>Prorocentrales</taxon>
        <taxon>Prorocentraceae</taxon>
        <taxon>Prorocentrum</taxon>
    </lineage>
</organism>
<evidence type="ECO:0000313" key="2">
    <source>
        <dbReference type="EMBL" id="CAK0887138.1"/>
    </source>
</evidence>
<dbReference type="Pfam" id="PF08241">
    <property type="entry name" value="Methyltransf_11"/>
    <property type="match status" value="1"/>
</dbReference>
<name>A0ABN9WKP0_9DINO</name>
<dbReference type="Proteomes" id="UP001189429">
    <property type="component" value="Unassembled WGS sequence"/>
</dbReference>
<proteinExistence type="predicted"/>
<dbReference type="Gene3D" id="3.40.50.150">
    <property type="entry name" value="Vaccinia Virus protein VP39"/>
    <property type="match status" value="1"/>
</dbReference>
<gene>
    <name evidence="2" type="ORF">PCOR1329_LOCUS68282</name>
</gene>
<dbReference type="InterPro" id="IPR013216">
    <property type="entry name" value="Methyltransf_11"/>
</dbReference>
<protein>
    <recommendedName>
        <fullName evidence="1">Methyltransferase type 11 domain-containing protein</fullName>
    </recommendedName>
</protein>
<dbReference type="InterPro" id="IPR029063">
    <property type="entry name" value="SAM-dependent_MTases_sf"/>
</dbReference>
<sequence>MFRPDPVHLSLTWAASRLWRPARLPALPALASASSARCLPVGLVIGVDVSLPALRGRPAGPTALVAADAAALPFRSGTFDAVVDKGTLDWLALSLLVSDDRDDRLGGLRKELWRVLRPGGRLVVLTGLGGTSEDPLRFLRAPPAEGAGGWSAIKSRKFGGGMGGNYRCHRLVRA</sequence>
<dbReference type="EMBL" id="CAUYUJ010018898">
    <property type="protein sequence ID" value="CAK0887138.1"/>
    <property type="molecule type" value="Genomic_DNA"/>
</dbReference>
<evidence type="ECO:0000259" key="1">
    <source>
        <dbReference type="Pfam" id="PF08241"/>
    </source>
</evidence>